<comment type="caution">
    <text evidence="1">The sequence shown here is derived from an EMBL/GenBank/DDBJ whole genome shotgun (WGS) entry which is preliminary data.</text>
</comment>
<accession>A0A9D4QLX9</accession>
<evidence type="ECO:0000313" key="2">
    <source>
        <dbReference type="Proteomes" id="UP000828390"/>
    </source>
</evidence>
<name>A0A9D4QLX9_DREPO</name>
<evidence type="ECO:0000313" key="1">
    <source>
        <dbReference type="EMBL" id="KAH3835007.1"/>
    </source>
</evidence>
<gene>
    <name evidence="1" type="ORF">DPMN_108343</name>
</gene>
<protein>
    <submittedName>
        <fullName evidence="1">Uncharacterized protein</fullName>
    </submittedName>
</protein>
<dbReference type="EMBL" id="JAIWYP010000004">
    <property type="protein sequence ID" value="KAH3835007.1"/>
    <property type="molecule type" value="Genomic_DNA"/>
</dbReference>
<dbReference type="AlphaFoldDB" id="A0A9D4QLX9"/>
<proteinExistence type="predicted"/>
<keyword evidence="2" id="KW-1185">Reference proteome</keyword>
<organism evidence="1 2">
    <name type="scientific">Dreissena polymorpha</name>
    <name type="common">Zebra mussel</name>
    <name type="synonym">Mytilus polymorpha</name>
    <dbReference type="NCBI Taxonomy" id="45954"/>
    <lineage>
        <taxon>Eukaryota</taxon>
        <taxon>Metazoa</taxon>
        <taxon>Spiralia</taxon>
        <taxon>Lophotrochozoa</taxon>
        <taxon>Mollusca</taxon>
        <taxon>Bivalvia</taxon>
        <taxon>Autobranchia</taxon>
        <taxon>Heteroconchia</taxon>
        <taxon>Euheterodonta</taxon>
        <taxon>Imparidentia</taxon>
        <taxon>Neoheterodontei</taxon>
        <taxon>Myida</taxon>
        <taxon>Dreissenoidea</taxon>
        <taxon>Dreissenidae</taxon>
        <taxon>Dreissena</taxon>
    </lineage>
</organism>
<reference evidence="1" key="2">
    <citation type="submission" date="2020-11" db="EMBL/GenBank/DDBJ databases">
        <authorList>
            <person name="McCartney M.A."/>
            <person name="Auch B."/>
            <person name="Kono T."/>
            <person name="Mallez S."/>
            <person name="Becker A."/>
            <person name="Gohl D.M."/>
            <person name="Silverstein K.A.T."/>
            <person name="Koren S."/>
            <person name="Bechman K.B."/>
            <person name="Herman A."/>
            <person name="Abrahante J.E."/>
            <person name="Garbe J."/>
        </authorList>
    </citation>
    <scope>NUCLEOTIDE SEQUENCE</scope>
    <source>
        <strain evidence="1">Duluth1</strain>
        <tissue evidence="1">Whole animal</tissue>
    </source>
</reference>
<reference evidence="1" key="1">
    <citation type="journal article" date="2019" name="bioRxiv">
        <title>The Genome of the Zebra Mussel, Dreissena polymorpha: A Resource for Invasive Species Research.</title>
        <authorList>
            <person name="McCartney M.A."/>
            <person name="Auch B."/>
            <person name="Kono T."/>
            <person name="Mallez S."/>
            <person name="Zhang Y."/>
            <person name="Obille A."/>
            <person name="Becker A."/>
            <person name="Abrahante J.E."/>
            <person name="Garbe J."/>
            <person name="Badalamenti J.P."/>
            <person name="Herman A."/>
            <person name="Mangelson H."/>
            <person name="Liachko I."/>
            <person name="Sullivan S."/>
            <person name="Sone E.D."/>
            <person name="Koren S."/>
            <person name="Silverstein K.A.T."/>
            <person name="Beckman K.B."/>
            <person name="Gohl D.M."/>
        </authorList>
    </citation>
    <scope>NUCLEOTIDE SEQUENCE</scope>
    <source>
        <strain evidence="1">Duluth1</strain>
        <tissue evidence="1">Whole animal</tissue>
    </source>
</reference>
<dbReference type="Proteomes" id="UP000828390">
    <property type="component" value="Unassembled WGS sequence"/>
</dbReference>
<sequence>MSFSANSFCQYPRLQVELSEVPGTGKELNGVANAGNGILILVVRLFGFLKSMQTAYSSVFLPNNEDVG</sequence>